<dbReference type="Pfam" id="PF14610">
    <property type="entry name" value="Psg1"/>
    <property type="match status" value="1"/>
</dbReference>
<organism evidence="4 5">
    <name type="scientific">Drechslerella dactyloides</name>
    <name type="common">Nematode-trapping fungus</name>
    <name type="synonym">Arthrobotrys dactyloides</name>
    <dbReference type="NCBI Taxonomy" id="74499"/>
    <lineage>
        <taxon>Eukaryota</taxon>
        <taxon>Fungi</taxon>
        <taxon>Dikarya</taxon>
        <taxon>Ascomycota</taxon>
        <taxon>Pezizomycotina</taxon>
        <taxon>Orbiliomycetes</taxon>
        <taxon>Orbiliales</taxon>
        <taxon>Orbiliaceae</taxon>
        <taxon>Drechslerella</taxon>
    </lineage>
</organism>
<feature type="region of interest" description="Disordered" evidence="1">
    <location>
        <begin position="360"/>
        <end position="441"/>
    </location>
</feature>
<feature type="region of interest" description="Disordered" evidence="1">
    <location>
        <begin position="33"/>
        <end position="126"/>
    </location>
</feature>
<evidence type="ECO:0000313" key="5">
    <source>
        <dbReference type="Proteomes" id="UP001221413"/>
    </source>
</evidence>
<evidence type="ECO:0000256" key="2">
    <source>
        <dbReference type="SAM" id="Phobius"/>
    </source>
</evidence>
<evidence type="ECO:0000256" key="1">
    <source>
        <dbReference type="SAM" id="MobiDB-lite"/>
    </source>
</evidence>
<name>A0AAD6J1V3_DREDA</name>
<keyword evidence="2" id="KW-1133">Transmembrane helix</keyword>
<reference evidence="4" key="1">
    <citation type="submission" date="2023-01" db="EMBL/GenBank/DDBJ databases">
        <title>The chitinases involved in constricting ring structure development in the nematode-trapping fungus Drechslerella dactyloides.</title>
        <authorList>
            <person name="Wang R."/>
            <person name="Zhang L."/>
            <person name="Tang P."/>
            <person name="Li S."/>
            <person name="Liang L."/>
        </authorList>
    </citation>
    <scope>NUCLEOTIDE SEQUENCE</scope>
    <source>
        <strain evidence="4">YMF1.00031</strain>
    </source>
</reference>
<proteinExistence type="predicted"/>
<dbReference type="InterPro" id="IPR028000">
    <property type="entry name" value="Pma1"/>
</dbReference>
<sequence>MVRLSLQRAVGPVLLFCAVVQAIPALHLRQDPAASTDVSPPADISSSDPPPPPLPTENDSTPTEDSTPSDSSVTDAPSATDSPTDGSLPAPTEDPASGDSSPTPTDESAPITSTAESSTSADASPTAWISVNETDGRISTIVPSFTTDVNGVTSTINLPASGETGVAGGDKDDLPSFLPTCDSSKYQGEGKYSPFCLPKNSSHLYLGETYYVTWDPTFWGDDTGNNSVEITANYLEDEANPDKGRVAFDSGVTLNSIGFITFYVDPGKYKKDAIIHWTMKRIGNLQNTEKSFRSGPWVQIGNEPVVHPQPSTRPPVSTVGLAVGLPLAVLFIVAVIAWLHFSNRDKRTIGGIVIPSMRRRRAESGHVSRRSRIRGAVRPPGYRDDIDSKAAAWEMGTMKSPETPRPTGPYHDEPTSPPGVRAKSSETLQNPFSDRYEGPGR</sequence>
<accession>A0AAD6J1V3</accession>
<comment type="caution">
    <text evidence="4">The sequence shown here is derived from an EMBL/GenBank/DDBJ whole genome shotgun (WGS) entry which is preliminary data.</text>
</comment>
<feature type="chain" id="PRO_5041961966" evidence="3">
    <location>
        <begin position="23"/>
        <end position="441"/>
    </location>
</feature>
<feature type="compositionally biased region" description="Low complexity" evidence="1">
    <location>
        <begin position="107"/>
        <end position="126"/>
    </location>
</feature>
<dbReference type="EMBL" id="JAQGDS010000003">
    <property type="protein sequence ID" value="KAJ6262069.1"/>
    <property type="molecule type" value="Genomic_DNA"/>
</dbReference>
<feature type="transmembrane region" description="Helical" evidence="2">
    <location>
        <begin position="319"/>
        <end position="339"/>
    </location>
</feature>
<dbReference type="AlphaFoldDB" id="A0AAD6J1V3"/>
<feature type="signal peptide" evidence="3">
    <location>
        <begin position="1"/>
        <end position="22"/>
    </location>
</feature>
<dbReference type="Proteomes" id="UP001221413">
    <property type="component" value="Unassembled WGS sequence"/>
</dbReference>
<keyword evidence="3" id="KW-0732">Signal</keyword>
<feature type="compositionally biased region" description="Basic residues" evidence="1">
    <location>
        <begin position="360"/>
        <end position="375"/>
    </location>
</feature>
<evidence type="ECO:0000256" key="3">
    <source>
        <dbReference type="SAM" id="SignalP"/>
    </source>
</evidence>
<feature type="compositionally biased region" description="Low complexity" evidence="1">
    <location>
        <begin position="37"/>
        <end position="47"/>
    </location>
</feature>
<evidence type="ECO:0000313" key="4">
    <source>
        <dbReference type="EMBL" id="KAJ6262069.1"/>
    </source>
</evidence>
<keyword evidence="2" id="KW-0472">Membrane</keyword>
<keyword evidence="2" id="KW-0812">Transmembrane</keyword>
<feature type="compositionally biased region" description="Low complexity" evidence="1">
    <location>
        <begin position="56"/>
        <end position="82"/>
    </location>
</feature>
<protein>
    <submittedName>
        <fullName evidence="4">Uncharacterized protein</fullName>
    </submittedName>
</protein>
<keyword evidence="5" id="KW-1185">Reference proteome</keyword>
<gene>
    <name evidence="4" type="ORF">Dda_2873</name>
</gene>